<gene>
    <name evidence="1" type="ORF">NDU88_002407</name>
</gene>
<organism evidence="1 2">
    <name type="scientific">Pleurodeles waltl</name>
    <name type="common">Iberian ribbed newt</name>
    <dbReference type="NCBI Taxonomy" id="8319"/>
    <lineage>
        <taxon>Eukaryota</taxon>
        <taxon>Metazoa</taxon>
        <taxon>Chordata</taxon>
        <taxon>Craniata</taxon>
        <taxon>Vertebrata</taxon>
        <taxon>Euteleostomi</taxon>
        <taxon>Amphibia</taxon>
        <taxon>Batrachia</taxon>
        <taxon>Caudata</taxon>
        <taxon>Salamandroidea</taxon>
        <taxon>Salamandridae</taxon>
        <taxon>Pleurodelinae</taxon>
        <taxon>Pleurodeles</taxon>
    </lineage>
</organism>
<evidence type="ECO:0000313" key="2">
    <source>
        <dbReference type="Proteomes" id="UP001066276"/>
    </source>
</evidence>
<accession>A0AAV7KUP2</accession>
<sequence>MRRTAGTIWGGVWAPGQCPKVNLGGGRLRCQRGVRLELERRLPRLVILRVRWQRRQVESRTPGPRPVIRAAGWEEKQCGEERGRCLLAPGPGTLPAPFGFCRVGGEEQRRSPGPWRCERRPGAQENYQVAAESLVPPGIDSGNGGALLVVRAGAAEEDWPE</sequence>
<proteinExistence type="predicted"/>
<reference evidence="1" key="1">
    <citation type="journal article" date="2022" name="bioRxiv">
        <title>Sequencing and chromosome-scale assembly of the giantPleurodeles waltlgenome.</title>
        <authorList>
            <person name="Brown T."/>
            <person name="Elewa A."/>
            <person name="Iarovenko S."/>
            <person name="Subramanian E."/>
            <person name="Araus A.J."/>
            <person name="Petzold A."/>
            <person name="Susuki M."/>
            <person name="Suzuki K.-i.T."/>
            <person name="Hayashi T."/>
            <person name="Toyoda A."/>
            <person name="Oliveira C."/>
            <person name="Osipova E."/>
            <person name="Leigh N.D."/>
            <person name="Simon A."/>
            <person name="Yun M.H."/>
        </authorList>
    </citation>
    <scope>NUCLEOTIDE SEQUENCE</scope>
    <source>
        <strain evidence="1">20211129_DDA</strain>
        <tissue evidence="1">Liver</tissue>
    </source>
</reference>
<evidence type="ECO:0000313" key="1">
    <source>
        <dbReference type="EMBL" id="KAJ1082239.1"/>
    </source>
</evidence>
<dbReference type="EMBL" id="JANPWB010000016">
    <property type="protein sequence ID" value="KAJ1082239.1"/>
    <property type="molecule type" value="Genomic_DNA"/>
</dbReference>
<comment type="caution">
    <text evidence="1">The sequence shown here is derived from an EMBL/GenBank/DDBJ whole genome shotgun (WGS) entry which is preliminary data.</text>
</comment>
<keyword evidence="2" id="KW-1185">Reference proteome</keyword>
<dbReference type="Proteomes" id="UP001066276">
    <property type="component" value="Chromosome 12"/>
</dbReference>
<protein>
    <submittedName>
        <fullName evidence="1">Uncharacterized protein</fullName>
    </submittedName>
</protein>
<name>A0AAV7KUP2_PLEWA</name>
<dbReference type="AlphaFoldDB" id="A0AAV7KUP2"/>